<dbReference type="AlphaFoldDB" id="A0A3B1E290"/>
<dbReference type="InterPro" id="IPR024508">
    <property type="entry name" value="DUF3226"/>
</dbReference>
<accession>A0A3B1E290</accession>
<dbReference type="Pfam" id="PF11536">
    <property type="entry name" value="DUF3226"/>
    <property type="match status" value="1"/>
</dbReference>
<name>A0A3B1E290_9ZZZZ</name>
<dbReference type="EMBL" id="UOYO01000047">
    <property type="protein sequence ID" value="VAY88129.1"/>
    <property type="molecule type" value="Genomic_DNA"/>
</dbReference>
<organism evidence="1">
    <name type="scientific">hydrothermal vent metagenome</name>
    <dbReference type="NCBI Taxonomy" id="652676"/>
    <lineage>
        <taxon>unclassified sequences</taxon>
        <taxon>metagenomes</taxon>
        <taxon>ecological metagenomes</taxon>
    </lineage>
</organism>
<protein>
    <submittedName>
        <fullName evidence="1">Uncharacterized protein</fullName>
    </submittedName>
</protein>
<evidence type="ECO:0000313" key="1">
    <source>
        <dbReference type="EMBL" id="VAY88129.1"/>
    </source>
</evidence>
<reference evidence="1" key="1">
    <citation type="submission" date="2018-10" db="EMBL/GenBank/DDBJ databases">
        <authorList>
            <person name="Aoki K."/>
        </authorList>
    </citation>
    <scope>NUCLEOTIDE SEQUENCE</scope>
</reference>
<sequence>MVIIAYEGKSDGDFFNTLLDEYNLNKNEVIYYNFQGKDNLFNINHEHYNEIETTYLSKVYKILLVVDADNKEDSNPNRGYEASEKALKKLITDLSFDNVDIDYYIMCDDNKEGNLESFLLSVLDDEQITCIEDFRKCYKYELSDKWAYNTFYKQKKELFNFEHKNFNELKQKLKTLFEGTN</sequence>
<proteinExistence type="predicted"/>
<gene>
    <name evidence="1" type="ORF">MNB_ARC-1_1309</name>
</gene>